<organism evidence="1 2">
    <name type="scientific">Plasmodium yoelii yoelii</name>
    <dbReference type="NCBI Taxonomy" id="73239"/>
    <lineage>
        <taxon>Eukaryota</taxon>
        <taxon>Sar</taxon>
        <taxon>Alveolata</taxon>
        <taxon>Apicomplexa</taxon>
        <taxon>Aconoidasida</taxon>
        <taxon>Haemosporida</taxon>
        <taxon>Plasmodiidae</taxon>
        <taxon>Plasmodium</taxon>
        <taxon>Plasmodium (Vinckeia)</taxon>
    </lineage>
</organism>
<proteinExistence type="predicted"/>
<gene>
    <name evidence="1" type="ORF">PY01004</name>
</gene>
<dbReference type="InParanoid" id="Q7RQT6"/>
<dbReference type="Proteomes" id="UP000008553">
    <property type="component" value="Unassembled WGS sequence"/>
</dbReference>
<keyword evidence="2" id="KW-1185">Reference proteome</keyword>
<reference evidence="1 2" key="1">
    <citation type="journal article" date="2002" name="Nature">
        <title>Genome sequence and comparative analysis of the model rodent malaria parasite Plasmodium yoelii yoelii.</title>
        <authorList>
            <person name="Carlton J.M."/>
            <person name="Angiuoli S.V."/>
            <person name="Suh B.B."/>
            <person name="Kooij T.W."/>
            <person name="Pertea M."/>
            <person name="Silva J.C."/>
            <person name="Ermolaeva M.D."/>
            <person name="Allen J.E."/>
            <person name="Selengut J.D."/>
            <person name="Koo H.L."/>
            <person name="Peterson J.D."/>
            <person name="Pop M."/>
            <person name="Kosack D.S."/>
            <person name="Shumway M.F."/>
            <person name="Bidwell S.L."/>
            <person name="Shallom S.J."/>
            <person name="van Aken S.E."/>
            <person name="Riedmuller S.B."/>
            <person name="Feldblyum T.V."/>
            <person name="Cho J.K."/>
            <person name="Quackenbush J."/>
            <person name="Sedegah M."/>
            <person name="Shoaibi A."/>
            <person name="Cummings L.M."/>
            <person name="Florens L."/>
            <person name="Yates J.R."/>
            <person name="Raine J.D."/>
            <person name="Sinden R.E."/>
            <person name="Harris M.A."/>
            <person name="Cunningham D.A."/>
            <person name="Preiser P.R."/>
            <person name="Bergman L.W."/>
            <person name="Vaidya A.B."/>
            <person name="van Lin L.H."/>
            <person name="Janse C.J."/>
            <person name="Waters A.P."/>
            <person name="Smith H.O."/>
            <person name="White O.R."/>
            <person name="Salzberg S.L."/>
            <person name="Venter J.C."/>
            <person name="Fraser C.M."/>
            <person name="Hoffman S.L."/>
            <person name="Gardner M.J."/>
            <person name="Carucci D.J."/>
        </authorList>
    </citation>
    <scope>NUCLEOTIDE SEQUENCE [LARGE SCALE GENOMIC DNA]</scope>
    <source>
        <strain evidence="1 2">17XNL</strain>
    </source>
</reference>
<dbReference type="EMBL" id="AABL01000269">
    <property type="protein sequence ID" value="EAA19805.1"/>
    <property type="molecule type" value="Genomic_DNA"/>
</dbReference>
<evidence type="ECO:0000313" key="1">
    <source>
        <dbReference type="EMBL" id="EAA19805.1"/>
    </source>
</evidence>
<dbReference type="PaxDb" id="73239-Q7RQT6"/>
<evidence type="ECO:0000313" key="2">
    <source>
        <dbReference type="Proteomes" id="UP000008553"/>
    </source>
</evidence>
<protein>
    <submittedName>
        <fullName evidence="1">Uncharacterized protein</fullName>
    </submittedName>
</protein>
<name>Q7RQT6_PLAYO</name>
<accession>Q7RQT6</accession>
<sequence>MTHQRRKTYTSNFTIIKNHLKKNINQKNDQERSKKSLPFPVIKQENPVTEVKGNGERINDNALKYYYVQVFVIWMEKEIEEKKRMKQVINLFGVNKTIKTDINSNGGKNKYK</sequence>
<comment type="caution">
    <text evidence="1">The sequence shown here is derived from an EMBL/GenBank/DDBJ whole genome shotgun (WGS) entry which is preliminary data.</text>
</comment>
<dbReference type="AlphaFoldDB" id="Q7RQT6"/>